<evidence type="ECO:0000256" key="1">
    <source>
        <dbReference type="SAM" id="Phobius"/>
    </source>
</evidence>
<dbReference type="EMBL" id="JAXHPL010000065">
    <property type="protein sequence ID" value="MDY6487624.1"/>
    <property type="molecule type" value="Genomic_DNA"/>
</dbReference>
<dbReference type="Pfam" id="PF11804">
    <property type="entry name" value="DUF3325"/>
    <property type="match status" value="1"/>
</dbReference>
<dbReference type="AlphaFoldDB" id="A0A6L6GHC3"/>
<dbReference type="Proteomes" id="UP001278995">
    <property type="component" value="Unassembled WGS sequence"/>
</dbReference>
<keyword evidence="1" id="KW-0472">Membrane</keyword>
<accession>A0A6L6GHC3</accession>
<dbReference type="Proteomes" id="UP000473854">
    <property type="component" value="Unassembled WGS sequence"/>
</dbReference>
<keyword evidence="1" id="KW-0812">Transmembrane</keyword>
<evidence type="ECO:0000313" key="4">
    <source>
        <dbReference type="Proteomes" id="UP000473854"/>
    </source>
</evidence>
<dbReference type="GeneID" id="86888707"/>
<protein>
    <submittedName>
        <fullName evidence="2">DUF3325 domain-containing protein</fullName>
    </submittedName>
    <submittedName>
        <fullName evidence="3">DUF3325 family protein</fullName>
    </submittedName>
</protein>
<sequence length="112" mass="12397">MIFFFCVWAMSALGFFGLASSIGKHQKQYFNTELNVKQSRLATLVGWCGLIISLGICLSLGKPSNNVSYWFGAITLSALFVGLCTSYYAQYFKKIVLALSSIFIITALLIVF</sequence>
<proteinExistence type="predicted"/>
<feature type="transmembrane region" description="Helical" evidence="1">
    <location>
        <begin position="67"/>
        <end position="89"/>
    </location>
</feature>
<keyword evidence="1" id="KW-1133">Transmembrane helix</keyword>
<dbReference type="EMBL" id="WLYL01000039">
    <property type="protein sequence ID" value="MTD11930.1"/>
    <property type="molecule type" value="Genomic_DNA"/>
</dbReference>
<feature type="transmembrane region" description="Helical" evidence="1">
    <location>
        <begin position="39"/>
        <end position="60"/>
    </location>
</feature>
<comment type="caution">
    <text evidence="3">The sequence shown here is derived from an EMBL/GenBank/DDBJ whole genome shotgun (WGS) entry which is preliminary data.</text>
</comment>
<gene>
    <name evidence="3" type="ORF">GIX10_10915</name>
    <name evidence="2" type="ORF">SKM51_10550</name>
</gene>
<evidence type="ECO:0000313" key="2">
    <source>
        <dbReference type="EMBL" id="MDY6487624.1"/>
    </source>
</evidence>
<evidence type="ECO:0000313" key="3">
    <source>
        <dbReference type="EMBL" id="MTD11930.1"/>
    </source>
</evidence>
<organism evidence="3 4">
    <name type="scientific">Acinetobacter faecalis</name>
    <dbReference type="NCBI Taxonomy" id="2665161"/>
    <lineage>
        <taxon>Bacteria</taxon>
        <taxon>Pseudomonadati</taxon>
        <taxon>Pseudomonadota</taxon>
        <taxon>Gammaproteobacteria</taxon>
        <taxon>Moraxellales</taxon>
        <taxon>Moraxellaceae</taxon>
        <taxon>Acinetobacter</taxon>
    </lineage>
</organism>
<name>A0A6L6GHC3_9GAMM</name>
<dbReference type="RefSeq" id="WP_154773482.1">
    <property type="nucleotide sequence ID" value="NZ_JAXHPD010000001.1"/>
</dbReference>
<dbReference type="InterPro" id="IPR021762">
    <property type="entry name" value="DUF3325"/>
</dbReference>
<evidence type="ECO:0000313" key="5">
    <source>
        <dbReference type="Proteomes" id="UP001278995"/>
    </source>
</evidence>
<reference evidence="3 4" key="1">
    <citation type="submission" date="2019-11" db="EMBL/GenBank/DDBJ databases">
        <authorList>
            <person name="An D."/>
        </authorList>
    </citation>
    <scope>NUCLEOTIDE SEQUENCE [LARGE SCALE GENOMIC DNA]</scope>
    <source>
        <strain evidence="3 4">YIM 103518</strain>
    </source>
</reference>
<feature type="transmembrane region" description="Helical" evidence="1">
    <location>
        <begin position="95"/>
        <end position="111"/>
    </location>
</feature>
<reference evidence="2 5" key="2">
    <citation type="submission" date="2023-11" db="EMBL/GenBank/DDBJ databases">
        <title>The common occurrence of Acinetobacte faecalis in cattle feces and its emended description.</title>
        <authorList>
            <person name="Kyselkova M."/>
            <person name="Xanthopoulou K."/>
            <person name="Shestivska V."/>
            <person name="Spanelova P."/>
            <person name="Maixnerova M."/>
            <person name="Higgins P.G."/>
            <person name="Nemec A."/>
        </authorList>
    </citation>
    <scope>NUCLEOTIDE SEQUENCE [LARGE SCALE GENOMIC DNA]</scope>
    <source>
        <strain evidence="2 5">ANC 7483</strain>
    </source>
</reference>